<dbReference type="Gene3D" id="3.30.70.360">
    <property type="match status" value="1"/>
</dbReference>
<gene>
    <name evidence="7" type="ORF">I303_00672</name>
</gene>
<dbReference type="STRING" id="1296121.A0A1A6AFK8"/>
<keyword evidence="2" id="KW-0645">Protease</keyword>
<evidence type="ECO:0000313" key="7">
    <source>
        <dbReference type="EMBL" id="OBR88855.1"/>
    </source>
</evidence>
<dbReference type="GO" id="GO:0046872">
    <property type="term" value="F:metal ion binding"/>
    <property type="evidence" value="ECO:0007669"/>
    <property type="project" value="UniProtKB-KW"/>
</dbReference>
<evidence type="ECO:0000259" key="6">
    <source>
        <dbReference type="Pfam" id="PF07687"/>
    </source>
</evidence>
<dbReference type="GO" id="GO:0051603">
    <property type="term" value="P:proteolysis involved in protein catabolic process"/>
    <property type="evidence" value="ECO:0007669"/>
    <property type="project" value="TreeGrafter"/>
</dbReference>
<dbReference type="InterPro" id="IPR002933">
    <property type="entry name" value="Peptidase_M20"/>
</dbReference>
<dbReference type="PANTHER" id="PTHR45962:SF1">
    <property type="entry name" value="N-FATTY-ACYL-AMINO ACID SYNTHASE_HYDROLASE PM20D1"/>
    <property type="match status" value="1"/>
</dbReference>
<dbReference type="GO" id="GO:0000328">
    <property type="term" value="C:fungal-type vacuole lumen"/>
    <property type="evidence" value="ECO:0007669"/>
    <property type="project" value="TreeGrafter"/>
</dbReference>
<sequence length="419" mass="47215">MQFERVNEHGLLFTWKGSNLSLKPMLLMAHQDVVPVNPHTWNQWTYPPFSGHLDEQGWIWGRGTTDMKGTLVAILAATERALSEDFKPERLVVGFDEEIGGERGANELAKVIHKRYGTDGISLIVDEGFTGVDVEYDTSFARLGVAEKGCLTVTIDVSTPGGHSSRPPRHTGVGVMSRLLVEMENNPNMPQLKEGNPLLSYLECAAEYGNMEDNLKKMVREEKCWPALAEQMGDDRILQTFLKTTQAVDIVNGGIKYNALPEYVTSMTNYRIDFFETTQDTFSRLEKILRPIADEYNMTFIPYGEDSDVHQNVIRLDTFGIVLEPAPLTPAIGPAWDLMGGTIRSLFPNAIVVPSAMTAFTDTQHFWDVSKNIYRFVPASLQMILNYHMVDERIHIDAHISTIKFYHRLIWNSAGWASP</sequence>
<dbReference type="OrthoDB" id="3064516at2759"/>
<accession>A0A1A6AFK8</accession>
<dbReference type="Gene3D" id="3.40.630.10">
    <property type="entry name" value="Zn peptidases"/>
    <property type="match status" value="1"/>
</dbReference>
<comment type="similarity">
    <text evidence="1">Belongs to the peptidase M20A family.</text>
</comment>
<dbReference type="CDD" id="cd05674">
    <property type="entry name" value="M20_yscS"/>
    <property type="match status" value="1"/>
</dbReference>
<dbReference type="Pfam" id="PF07687">
    <property type="entry name" value="M20_dimer"/>
    <property type="match status" value="1"/>
</dbReference>
<protein>
    <recommendedName>
        <fullName evidence="6">Peptidase M20 dimerisation domain-containing protein</fullName>
    </recommendedName>
</protein>
<dbReference type="SUPFAM" id="SSF55031">
    <property type="entry name" value="Bacterial exopeptidase dimerisation domain"/>
    <property type="match status" value="1"/>
</dbReference>
<dbReference type="SUPFAM" id="SSF53187">
    <property type="entry name" value="Zn-dependent exopeptidases"/>
    <property type="match status" value="1"/>
</dbReference>
<dbReference type="PANTHER" id="PTHR45962">
    <property type="entry name" value="N-FATTY-ACYL-AMINO ACID SYNTHASE/HYDROLASE PM20D1"/>
    <property type="match status" value="1"/>
</dbReference>
<reference evidence="7" key="1">
    <citation type="submission" date="2013-07" db="EMBL/GenBank/DDBJ databases">
        <title>The Genome Sequence of Cryptococcus dejecticola CBS10117.</title>
        <authorList>
            <consortium name="The Broad Institute Genome Sequencing Platform"/>
            <person name="Cuomo C."/>
            <person name="Litvintseva A."/>
            <person name="Chen Y."/>
            <person name="Heitman J."/>
            <person name="Sun S."/>
            <person name="Springer D."/>
            <person name="Dromer F."/>
            <person name="Young S.K."/>
            <person name="Zeng Q."/>
            <person name="Gargeya S."/>
            <person name="Fitzgerald M."/>
            <person name="Abouelleil A."/>
            <person name="Alvarado L."/>
            <person name="Berlin A.M."/>
            <person name="Chapman S.B."/>
            <person name="Dewar J."/>
            <person name="Goldberg J."/>
            <person name="Griggs A."/>
            <person name="Gujja S."/>
            <person name="Hansen M."/>
            <person name="Howarth C."/>
            <person name="Imamovic A."/>
            <person name="Larimer J."/>
            <person name="McCowan C."/>
            <person name="Murphy C."/>
            <person name="Pearson M."/>
            <person name="Priest M."/>
            <person name="Roberts A."/>
            <person name="Saif S."/>
            <person name="Shea T."/>
            <person name="Sykes S."/>
            <person name="Wortman J."/>
            <person name="Nusbaum C."/>
            <person name="Birren B."/>
        </authorList>
    </citation>
    <scope>NUCLEOTIDE SEQUENCE [LARGE SCALE GENOMIC DNA]</scope>
    <source>
        <strain evidence="7">CBS 10117</strain>
    </source>
</reference>
<keyword evidence="5" id="KW-0862">Zinc</keyword>
<dbReference type="Gene3D" id="1.10.150.900">
    <property type="match status" value="1"/>
</dbReference>
<evidence type="ECO:0000256" key="3">
    <source>
        <dbReference type="ARBA" id="ARBA00022723"/>
    </source>
</evidence>
<evidence type="ECO:0000256" key="5">
    <source>
        <dbReference type="ARBA" id="ARBA00022833"/>
    </source>
</evidence>
<organism evidence="7">
    <name type="scientific">Kwoniella dejecticola CBS 10117</name>
    <dbReference type="NCBI Taxonomy" id="1296121"/>
    <lineage>
        <taxon>Eukaryota</taxon>
        <taxon>Fungi</taxon>
        <taxon>Dikarya</taxon>
        <taxon>Basidiomycota</taxon>
        <taxon>Agaricomycotina</taxon>
        <taxon>Tremellomycetes</taxon>
        <taxon>Tremellales</taxon>
        <taxon>Cryptococcaceae</taxon>
        <taxon>Kwoniella</taxon>
    </lineage>
</organism>
<dbReference type="Pfam" id="PF01546">
    <property type="entry name" value="Peptidase_M20"/>
    <property type="match status" value="1"/>
</dbReference>
<dbReference type="VEuPathDB" id="FungiDB:I303_00672"/>
<dbReference type="GO" id="GO:0004180">
    <property type="term" value="F:carboxypeptidase activity"/>
    <property type="evidence" value="ECO:0007669"/>
    <property type="project" value="TreeGrafter"/>
</dbReference>
<dbReference type="InterPro" id="IPR011650">
    <property type="entry name" value="Peptidase_M20_dimer"/>
</dbReference>
<evidence type="ECO:0000256" key="1">
    <source>
        <dbReference type="ARBA" id="ARBA00006247"/>
    </source>
</evidence>
<keyword evidence="4" id="KW-0378">Hydrolase</keyword>
<keyword evidence="3" id="KW-0479">Metal-binding</keyword>
<dbReference type="InterPro" id="IPR047177">
    <property type="entry name" value="Pept_M20A"/>
</dbReference>
<dbReference type="EMBL" id="KI894027">
    <property type="protein sequence ID" value="OBR88855.1"/>
    <property type="molecule type" value="Genomic_DNA"/>
</dbReference>
<feature type="domain" description="Peptidase M20 dimerisation" evidence="6">
    <location>
        <begin position="145"/>
        <end position="296"/>
    </location>
</feature>
<evidence type="ECO:0000256" key="2">
    <source>
        <dbReference type="ARBA" id="ARBA00022670"/>
    </source>
</evidence>
<dbReference type="AlphaFoldDB" id="A0A1A6AFK8"/>
<proteinExistence type="inferred from homology"/>
<dbReference type="InterPro" id="IPR036264">
    <property type="entry name" value="Bact_exopeptidase_dim_dom"/>
</dbReference>
<evidence type="ECO:0000256" key="4">
    <source>
        <dbReference type="ARBA" id="ARBA00022801"/>
    </source>
</evidence>
<name>A0A1A6AFK8_9TREE</name>